<dbReference type="EMBL" id="CACRUO010000065">
    <property type="protein sequence ID" value="VYU53725.1"/>
    <property type="molecule type" value="Genomic_DNA"/>
</dbReference>
<accession>A0A6N3FP50</accession>
<dbReference type="Gene3D" id="3.40.710.10">
    <property type="entry name" value="DD-peptidase/beta-lactamase superfamily"/>
    <property type="match status" value="2"/>
</dbReference>
<dbReference type="GO" id="GO:0009002">
    <property type="term" value="F:serine-type D-Ala-D-Ala carboxypeptidase activity"/>
    <property type="evidence" value="ECO:0007669"/>
    <property type="project" value="UniProtKB-EC"/>
</dbReference>
<proteinExistence type="predicted"/>
<name>A0A6N3FP50_STASI</name>
<reference evidence="1" key="1">
    <citation type="submission" date="2019-11" db="EMBL/GenBank/DDBJ databases">
        <authorList>
            <person name="Feng L."/>
        </authorList>
    </citation>
    <scope>NUCLEOTIDE SEQUENCE</scope>
    <source>
        <strain evidence="1">SsimulansLFYP27</strain>
    </source>
</reference>
<evidence type="ECO:0000313" key="1">
    <source>
        <dbReference type="EMBL" id="VYU53725.1"/>
    </source>
</evidence>
<keyword evidence="1" id="KW-0645">Protease</keyword>
<dbReference type="AlphaFoldDB" id="A0A6N3FP50"/>
<dbReference type="SUPFAM" id="SSF56601">
    <property type="entry name" value="beta-lactamase/transpeptidase-like"/>
    <property type="match status" value="2"/>
</dbReference>
<dbReference type="GO" id="GO:0006508">
    <property type="term" value="P:proteolysis"/>
    <property type="evidence" value="ECO:0007669"/>
    <property type="project" value="InterPro"/>
</dbReference>
<sequence>MEKPKTIQMFVEKMNEKAASIGMSRSMFKNPTGLTEKYQLSTSYDLSLLTLHASANVDIVRIWKKKHYSFWVKGPNARRMDLTTRVDNEKLNQYYDILGGKTGTVGFIKNLCLLIYDGETVYIVTLLKARGNRFHQAKLLIDYLLNKGSLDGVDTTAYTVLKYPSCNPYLFTRFKPEILISKNGNARNNPASLTKLLTLLTALDYPLDLNKNLTVKAEDMAEDNLNDIREGDIISLDDALHLILLRSSNIMANMLSRYVSEHYL</sequence>
<keyword evidence="1" id="KW-0378">Hydrolase</keyword>
<organism evidence="1">
    <name type="scientific">Staphylococcus simulans</name>
    <dbReference type="NCBI Taxonomy" id="1286"/>
    <lineage>
        <taxon>Bacteria</taxon>
        <taxon>Bacillati</taxon>
        <taxon>Bacillota</taxon>
        <taxon>Bacilli</taxon>
        <taxon>Bacillales</taxon>
        <taxon>Staphylococcaceae</taxon>
        <taxon>Staphylococcus</taxon>
    </lineage>
</organism>
<protein>
    <submittedName>
        <fullName evidence="1">D-alanyl-D-alanine carboxypeptidase DacF</fullName>
        <ecNumber evidence="1">3.4.16.4</ecNumber>
    </submittedName>
</protein>
<dbReference type="Pfam" id="PF00768">
    <property type="entry name" value="Peptidase_S11"/>
    <property type="match status" value="1"/>
</dbReference>
<gene>
    <name evidence="1" type="primary">dacF_2</name>
    <name evidence="1" type="ORF">SSLFYP27_02575</name>
</gene>
<dbReference type="InterPro" id="IPR012338">
    <property type="entry name" value="Beta-lactam/transpept-like"/>
</dbReference>
<dbReference type="KEGG" id="ssif:AL483_10355"/>
<dbReference type="EC" id="3.4.16.4" evidence="1"/>
<keyword evidence="1" id="KW-0121">Carboxypeptidase</keyword>
<dbReference type="RefSeq" id="WP_002480247.1">
    <property type="nucleotide sequence ID" value="NZ_CACRUO010000065.1"/>
</dbReference>
<dbReference type="InterPro" id="IPR001967">
    <property type="entry name" value="Peptidase_S11_N"/>
</dbReference>